<dbReference type="GO" id="GO:0016787">
    <property type="term" value="F:hydrolase activity"/>
    <property type="evidence" value="ECO:0007669"/>
    <property type="project" value="UniProtKB-UniRule"/>
</dbReference>
<keyword evidence="3" id="KW-1133">Transmembrane helix</keyword>
<proteinExistence type="predicted"/>
<feature type="active site" description="Nucleophile" evidence="2">
    <location>
        <position position="98"/>
    </location>
</feature>
<evidence type="ECO:0000313" key="5">
    <source>
        <dbReference type="EMBL" id="QBK85380.1"/>
    </source>
</evidence>
<dbReference type="SUPFAM" id="SSF52151">
    <property type="entry name" value="FabD/lysophospholipase-like"/>
    <property type="match status" value="1"/>
</dbReference>
<keyword evidence="3" id="KW-0812">Transmembrane</keyword>
<evidence type="ECO:0000256" key="2">
    <source>
        <dbReference type="PROSITE-ProRule" id="PRU01161"/>
    </source>
</evidence>
<keyword evidence="1 2" id="KW-0443">Lipid metabolism</keyword>
<feature type="active site" description="Proton acceptor" evidence="2">
    <location>
        <position position="230"/>
    </location>
</feature>
<dbReference type="InterPro" id="IPR016035">
    <property type="entry name" value="Acyl_Trfase/lysoPLipase"/>
</dbReference>
<protein>
    <submittedName>
        <fullName evidence="5">Patatin-like phospholipase</fullName>
    </submittedName>
</protein>
<organism evidence="5">
    <name type="scientific">Iridovirus LCIVAC01</name>
    <dbReference type="NCBI Taxonomy" id="2506607"/>
    <lineage>
        <taxon>Viruses</taxon>
        <taxon>Varidnaviria</taxon>
        <taxon>Bamfordvirae</taxon>
        <taxon>Nucleocytoviricota</taxon>
        <taxon>Megaviricetes</taxon>
        <taxon>Pimascovirales</taxon>
        <taxon>Pimascovirales incertae sedis</taxon>
        <taxon>Iridoviridae</taxon>
    </lineage>
</organism>
<dbReference type="InterPro" id="IPR052580">
    <property type="entry name" value="Lipid_Hydrolase"/>
</dbReference>
<sequence>MEDNKDDNESAEKSDKIFFHVQTDGSVIQIEENKSSEDTEIPYEEVSVISEELNKYHSYFDTLVLSGGSVRGVGVLGALHYAKMNLFIENITTFVGVSSGAMICYLLAIGYTPVELIKSVCINQDFMQKLQNFSFINMVSGEGATSYNPINDILEKLTIDKIGRFVTLKSLKETFGKTLICGTFNYTQGRAEYLSSKNYPDMPCLTAIRLSANLPLFFKHYKYMGNYYIDGGIADNFPIQLVDNPENRVLGFLLLPKHQDRNPTELNILEFIYSLFFVPSNKAMEYKSEQISDCIIVKLRLNNMKVFNFDVSKTIILDMFSNGFQLAKKFFENKELI</sequence>
<dbReference type="InterPro" id="IPR002641">
    <property type="entry name" value="PNPLA_dom"/>
</dbReference>
<feature type="transmembrane region" description="Helical" evidence="3">
    <location>
        <begin position="94"/>
        <end position="114"/>
    </location>
</feature>
<reference evidence="5" key="1">
    <citation type="journal article" date="2019" name="MBio">
        <title>Virus Genomes from Deep Sea Sediments Expand the Ocean Megavirome and Support Independent Origins of Viral Gigantism.</title>
        <authorList>
            <person name="Backstrom D."/>
            <person name="Yutin N."/>
            <person name="Jorgensen S.L."/>
            <person name="Dharamshi J."/>
            <person name="Homa F."/>
            <person name="Zaremba-Niedwiedzka K."/>
            <person name="Spang A."/>
            <person name="Wolf Y.I."/>
            <person name="Koonin E.V."/>
            <person name="Ettema T.J."/>
        </authorList>
    </citation>
    <scope>NUCLEOTIDE SEQUENCE</scope>
</reference>
<dbReference type="GO" id="GO:0016042">
    <property type="term" value="P:lipid catabolic process"/>
    <property type="evidence" value="ECO:0007669"/>
    <property type="project" value="UniProtKB-UniRule"/>
</dbReference>
<dbReference type="Pfam" id="PF01734">
    <property type="entry name" value="Patatin"/>
    <property type="match status" value="1"/>
</dbReference>
<name>A0A481YQX9_9VIRU</name>
<dbReference type="Gene3D" id="3.40.1090.10">
    <property type="entry name" value="Cytosolic phospholipase A2 catalytic domain"/>
    <property type="match status" value="2"/>
</dbReference>
<dbReference type="PANTHER" id="PTHR46394:SF1">
    <property type="entry name" value="PNPLA DOMAIN-CONTAINING PROTEIN"/>
    <property type="match status" value="1"/>
</dbReference>
<comment type="caution">
    <text evidence="2">Lacks conserved residue(s) required for the propagation of feature annotation.</text>
</comment>
<gene>
    <name evidence="5" type="ORF">LCIVAC01_01890</name>
</gene>
<evidence type="ECO:0000256" key="3">
    <source>
        <dbReference type="SAM" id="Phobius"/>
    </source>
</evidence>
<evidence type="ECO:0000256" key="1">
    <source>
        <dbReference type="ARBA" id="ARBA00023098"/>
    </source>
</evidence>
<accession>A0A481YQX9</accession>
<dbReference type="PROSITE" id="PS51635">
    <property type="entry name" value="PNPLA"/>
    <property type="match status" value="1"/>
</dbReference>
<evidence type="ECO:0000259" key="4">
    <source>
        <dbReference type="PROSITE" id="PS51635"/>
    </source>
</evidence>
<dbReference type="EMBL" id="MK500322">
    <property type="protein sequence ID" value="QBK85380.1"/>
    <property type="molecule type" value="Genomic_DNA"/>
</dbReference>
<keyword evidence="2" id="KW-0378">Hydrolase</keyword>
<dbReference type="PANTHER" id="PTHR46394">
    <property type="entry name" value="ANNEXIN"/>
    <property type="match status" value="1"/>
</dbReference>
<feature type="domain" description="PNPLA" evidence="4">
    <location>
        <begin position="63"/>
        <end position="243"/>
    </location>
</feature>
<feature type="short sequence motif" description="GXSXG" evidence="2">
    <location>
        <begin position="96"/>
        <end position="100"/>
    </location>
</feature>
<keyword evidence="2" id="KW-0442">Lipid degradation</keyword>
<feature type="short sequence motif" description="DGA/G" evidence="2">
    <location>
        <begin position="230"/>
        <end position="232"/>
    </location>
</feature>
<keyword evidence="3" id="KW-0472">Membrane</keyword>